<protein>
    <recommendedName>
        <fullName evidence="2">DNA replication checkpoint mediator MRC1 domain-containing protein</fullName>
    </recommendedName>
</protein>
<dbReference type="OrthoDB" id="2575475at2759"/>
<reference evidence="3 4" key="1">
    <citation type="journal article" date="2005" name="Science">
        <title>The genome of the basidiomycetous yeast and human pathogen Cryptococcus neoformans.</title>
        <authorList>
            <person name="Loftus B.J."/>
            <person name="Fung E."/>
            <person name="Roncaglia P."/>
            <person name="Rowley D."/>
            <person name="Amedeo P."/>
            <person name="Bruno D."/>
            <person name="Vamathevan J."/>
            <person name="Miranda M."/>
            <person name="Anderson I.J."/>
            <person name="Fraser J.A."/>
            <person name="Allen J.E."/>
            <person name="Bosdet I.E."/>
            <person name="Brent M.R."/>
            <person name="Chiu R."/>
            <person name="Doering T.L."/>
            <person name="Donlin M.J."/>
            <person name="D'Souza C.A."/>
            <person name="Fox D.S."/>
            <person name="Grinberg V."/>
            <person name="Fu J."/>
            <person name="Fukushima M."/>
            <person name="Haas B.J."/>
            <person name="Huang J.C."/>
            <person name="Janbon G."/>
            <person name="Jones S.J."/>
            <person name="Koo H.L."/>
            <person name="Krzywinski M.I."/>
            <person name="Kwon-Chung J.K."/>
            <person name="Lengeler K.B."/>
            <person name="Maiti R."/>
            <person name="Marra M.A."/>
            <person name="Marra R.E."/>
            <person name="Mathewson C.A."/>
            <person name="Mitchell T.G."/>
            <person name="Pertea M."/>
            <person name="Riggs F.R."/>
            <person name="Salzberg S.L."/>
            <person name="Schein J.E."/>
            <person name="Shvartsbeyn A."/>
            <person name="Shin H."/>
            <person name="Shumway M."/>
            <person name="Specht C.A."/>
            <person name="Suh B.B."/>
            <person name="Tenney A."/>
            <person name="Utterback T.R."/>
            <person name="Wickes B.L."/>
            <person name="Wortman J.R."/>
            <person name="Wye N.H."/>
            <person name="Kronstad J.W."/>
            <person name="Lodge J.K."/>
            <person name="Heitman J."/>
            <person name="Davis R.W."/>
            <person name="Fraser C.M."/>
            <person name="Hyman R.W."/>
        </authorList>
    </citation>
    <scope>NUCLEOTIDE SEQUENCE [LARGE SCALE GENOMIC DNA]</scope>
    <source>
        <strain evidence="4">JEC21 / ATCC MYA-565</strain>
    </source>
</reference>
<feature type="compositionally biased region" description="Low complexity" evidence="1">
    <location>
        <begin position="1320"/>
        <end position="1340"/>
    </location>
</feature>
<feature type="compositionally biased region" description="Acidic residues" evidence="1">
    <location>
        <begin position="668"/>
        <end position="708"/>
    </location>
</feature>
<dbReference type="EMBL" id="AE017343">
    <property type="protein sequence ID" value="AAW42043.2"/>
    <property type="molecule type" value="Genomic_DNA"/>
</dbReference>
<evidence type="ECO:0000259" key="2">
    <source>
        <dbReference type="Pfam" id="PF09444"/>
    </source>
</evidence>
<keyword evidence="4" id="KW-1185">Reference proteome</keyword>
<name>Q5KL64_CRYD1</name>
<dbReference type="VEuPathDB" id="FungiDB:CNC00620"/>
<feature type="compositionally biased region" description="Polar residues" evidence="1">
    <location>
        <begin position="911"/>
        <end position="926"/>
    </location>
</feature>
<proteinExistence type="predicted"/>
<dbReference type="KEGG" id="cne:CNC00620"/>
<feature type="compositionally biased region" description="Basic and acidic residues" evidence="1">
    <location>
        <begin position="280"/>
        <end position="303"/>
    </location>
</feature>
<feature type="region of interest" description="Disordered" evidence="1">
    <location>
        <begin position="1067"/>
        <end position="1133"/>
    </location>
</feature>
<feature type="compositionally biased region" description="Acidic residues" evidence="1">
    <location>
        <begin position="211"/>
        <end position="220"/>
    </location>
</feature>
<feature type="domain" description="DNA replication checkpoint mediator MRC1" evidence="2">
    <location>
        <begin position="1016"/>
        <end position="1143"/>
    </location>
</feature>
<feature type="compositionally biased region" description="Low complexity" evidence="1">
    <location>
        <begin position="417"/>
        <end position="435"/>
    </location>
</feature>
<feature type="compositionally biased region" description="Acidic residues" evidence="1">
    <location>
        <begin position="1025"/>
        <end position="1034"/>
    </location>
</feature>
<feature type="region of interest" description="Disordered" evidence="1">
    <location>
        <begin position="1010"/>
        <end position="1055"/>
    </location>
</feature>
<feature type="region of interest" description="Disordered" evidence="1">
    <location>
        <begin position="888"/>
        <end position="987"/>
    </location>
</feature>
<feature type="compositionally biased region" description="Polar residues" evidence="1">
    <location>
        <begin position="168"/>
        <end position="182"/>
    </location>
</feature>
<sequence>MLSSSLTALPPTSEAPTLPSEPSPPRPAPKRTYGRAKHVSPPPDKVEFSSITNTSEFGEPSSARDNTLVNRWTDLSSNWRSQLAEIDAPRDGAGLAEDPEELAREMARLRGELRGKNGSTSTLVTEEQDHTRKLTAKATGGLTVSVNGSSQASPFSMPPSSPPKRHSSQASSALSEPQSLLQVSEASETTEEESYVLNRLLKGKSRSVIASDEEEEEEEETPKRRARSESSQSASPPLFSSQEELTEQNPTEKDADSDKEKDDGEDQDIGALLAQQNEEVETHGQREQERAKEGQFSQAREDPLAELNDLFSDDKDSDEHEKSNNKGLNKRNKETMYREIDAAKRQRPVHLPKPNAKLAPLGDWLNKWKAVKDSSPPPHQLVIKEASPAPQPLIIPSSENDPITLFTPSSTAHVHVPSTQIKTSTISSSPTPNSILRPSRDYSKSRISQSSRVLGTSEPNEQEEEDENQDFGAFMEKEEKKDTAAEKQAEKMRNLKEIKAKLAREAALRNKPKSKADDDDDLDIVQGSRDFLLEGRGRAGGSVKPNTKTLDIIRAAASRRSTTPFEKGGPKPQSMSQEATETYVLHAAHTPNHASSKFLNGGVRPAGQKKGRDGAISQAKLNAYILDKHRQQANMTKGKKEEQWGRGRILPERVTQDVDELVTQAEQAGEEEDEDGDEDEDDGEYAPDDESEEQELVYSGEEEEDEKSEELPMKDEPIADTSGDKGNQSQSEEEEEEDSALILKRKSKKPRASARVLESDDEDESVPPKAPTPREPLAETAISNLAPLAADIDIDLAGFGEGGMSQLFDATQIDNAGDGEDAFAELRNRKPVGLLPTQLELPPLQISESQALRDDQLVIAAIEDAAMERARELEEPAKRYLNTQGLFTQTKPTTPDEDYDPSYALGGGSPTPLTQRDTQYANSMGQTFPRRNGDMVSSDQFSPTQKLTRLKRRVSGSPRSPDRLRESSPEASADELEPTQVSEEQQNAFDVLRAGARLAANPLDIPIIEAERKKKGKNKSAFLEAEAEESDEGDGGWMKTTGGEDENSGDEGDDRFLEELVDDAAVSAEEKARQDELAAQMRKQIEDEDDARRLEEARKITEGEHRKRRKGQDFYDDDSDDEGVRLKKLSRKERKRRELGRAEGLLDGEINVFEQEYHRDLDSDQSDVGEEEYHPSVLGGVERLSPEPEPVERLSYGDRRVRLQKVAKMNAQRDMETMDQEMDAELGLGVKHHISGRSRATAIHLGIDEDVIMKDSNFNIKRNVRYTKKMEQVPAEDDDLVTYSSHKRDGDRLQQFEAYLRNESTYNRGVNSRGGGGGNFSVIRRNGGNSNSGIGENMGNSVGGDVFGRGRPGPMPQRSSTMSSSSSGLVGLSKGDKFA</sequence>
<feature type="region of interest" description="Disordered" evidence="1">
    <location>
        <begin position="110"/>
        <end position="335"/>
    </location>
</feature>
<dbReference type="InParanoid" id="Q5KL64"/>
<feature type="compositionally biased region" description="Basic and acidic residues" evidence="1">
    <location>
        <begin position="312"/>
        <end position="324"/>
    </location>
</feature>
<dbReference type="RefSeq" id="XP_024512332.1">
    <property type="nucleotide sequence ID" value="XM_024656664.1"/>
</dbReference>
<feature type="region of interest" description="Disordered" evidence="1">
    <location>
        <begin position="1309"/>
        <end position="1379"/>
    </location>
</feature>
<feature type="region of interest" description="Disordered" evidence="1">
    <location>
        <begin position="555"/>
        <end position="579"/>
    </location>
</feature>
<gene>
    <name evidence="3" type="ordered locus">CNC00620</name>
</gene>
<feature type="region of interest" description="Disordered" evidence="1">
    <location>
        <begin position="627"/>
        <end position="777"/>
    </location>
</feature>
<dbReference type="Pfam" id="PF09444">
    <property type="entry name" value="MRC1"/>
    <property type="match status" value="1"/>
</dbReference>
<dbReference type="GeneID" id="3256413"/>
<feature type="compositionally biased region" description="Low complexity" evidence="1">
    <location>
        <begin position="229"/>
        <end position="242"/>
    </location>
</feature>
<feature type="compositionally biased region" description="Low complexity" evidence="1">
    <location>
        <begin position="1"/>
        <end position="18"/>
    </location>
</feature>
<evidence type="ECO:0000313" key="4">
    <source>
        <dbReference type="Proteomes" id="UP000002149"/>
    </source>
</evidence>
<feature type="region of interest" description="Disordered" evidence="1">
    <location>
        <begin position="392"/>
        <end position="492"/>
    </location>
</feature>
<evidence type="ECO:0000313" key="3">
    <source>
        <dbReference type="EMBL" id="AAW42043.2"/>
    </source>
</evidence>
<feature type="compositionally biased region" description="Basic residues" evidence="1">
    <location>
        <begin position="28"/>
        <end position="38"/>
    </location>
</feature>
<feature type="compositionally biased region" description="Polar residues" evidence="1">
    <location>
        <begin position="397"/>
        <end position="412"/>
    </location>
</feature>
<feature type="compositionally biased region" description="Polar residues" evidence="1">
    <location>
        <begin position="935"/>
        <end position="947"/>
    </location>
</feature>
<feature type="region of interest" description="Disordered" evidence="1">
    <location>
        <begin position="591"/>
        <end position="615"/>
    </location>
</feature>
<feature type="compositionally biased region" description="Basic residues" evidence="1">
    <location>
        <begin position="743"/>
        <end position="752"/>
    </location>
</feature>
<accession>Q55V19</accession>
<dbReference type="Proteomes" id="UP000002149">
    <property type="component" value="Chromosome 3"/>
</dbReference>
<organism evidence="3 4">
    <name type="scientific">Cryptococcus deneoformans (strain JEC21 / ATCC MYA-565)</name>
    <name type="common">Cryptococcus neoformans var. neoformans serotype D</name>
    <dbReference type="NCBI Taxonomy" id="214684"/>
    <lineage>
        <taxon>Eukaryota</taxon>
        <taxon>Fungi</taxon>
        <taxon>Dikarya</taxon>
        <taxon>Basidiomycota</taxon>
        <taxon>Agaricomycotina</taxon>
        <taxon>Tremellomycetes</taxon>
        <taxon>Tremellales</taxon>
        <taxon>Cryptococcaceae</taxon>
        <taxon>Cryptococcus</taxon>
        <taxon>Cryptococcus neoformans species complex</taxon>
    </lineage>
</organism>
<accession>Q5KL64</accession>
<feature type="compositionally biased region" description="Acidic residues" evidence="1">
    <location>
        <begin position="1043"/>
        <end position="1053"/>
    </location>
</feature>
<feature type="compositionally biased region" description="Acidic residues" evidence="1">
    <location>
        <begin position="460"/>
        <end position="469"/>
    </location>
</feature>
<dbReference type="eggNOG" id="ENOG502SA6N">
    <property type="taxonomic scope" value="Eukaryota"/>
</dbReference>
<evidence type="ECO:0000256" key="1">
    <source>
        <dbReference type="SAM" id="MobiDB-lite"/>
    </source>
</evidence>
<dbReference type="InterPro" id="IPR018564">
    <property type="entry name" value="Repl_chkpnt_MRC1_dom"/>
</dbReference>
<feature type="compositionally biased region" description="Gly residues" evidence="1">
    <location>
        <begin position="1341"/>
        <end position="1351"/>
    </location>
</feature>
<dbReference type="PaxDb" id="214684-Q5KL64"/>
<feature type="region of interest" description="Disordered" evidence="1">
    <location>
        <begin position="1"/>
        <end position="65"/>
    </location>
</feature>
<dbReference type="HOGENOM" id="CLU_263231_0_0_1"/>
<feature type="compositionally biased region" description="Basic and acidic residues" evidence="1">
    <location>
        <begin position="475"/>
        <end position="492"/>
    </location>
</feature>
<feature type="compositionally biased region" description="Basic and acidic residues" evidence="1">
    <location>
        <begin position="250"/>
        <end position="262"/>
    </location>
</feature>
<feature type="compositionally biased region" description="Polar residues" evidence="1">
    <location>
        <begin position="445"/>
        <end position="459"/>
    </location>
</feature>
<feature type="compositionally biased region" description="Basic and acidic residues" evidence="1">
    <location>
        <begin position="1090"/>
        <end position="1105"/>
    </location>
</feature>
<feature type="compositionally biased region" description="Basic and acidic residues" evidence="1">
    <location>
        <begin position="638"/>
        <end position="656"/>
    </location>
</feature>